<comment type="caution">
    <text evidence="2">The sequence shown here is derived from an EMBL/GenBank/DDBJ whole genome shotgun (WGS) entry which is preliminary data.</text>
</comment>
<evidence type="ECO:0000313" key="2">
    <source>
        <dbReference type="EMBL" id="TRD22092.1"/>
    </source>
</evidence>
<feature type="domain" description="HTH merR-type" evidence="1">
    <location>
        <begin position="14"/>
        <end position="76"/>
    </location>
</feature>
<protein>
    <submittedName>
        <fullName evidence="2">MerR family transcriptional regulator</fullName>
    </submittedName>
</protein>
<sequence length="171" mass="19235">MNVKLTDWDVGARTAADILGVPVETFRTWRKRHGLVPTPEWPGRGRAPEMRFQFRDLLQARVAQKLMSVGVSVKDACAAAHHGNFNTFISGGQVRVGFVDGELCVPGKPGRGPNEYEDVFLTFSLENDGWRIARQFKEDLADEYGEEVATAAYDDFVKYVEKIRSRSRVDV</sequence>
<dbReference type="Pfam" id="PF13411">
    <property type="entry name" value="MerR_1"/>
    <property type="match status" value="1"/>
</dbReference>
<gene>
    <name evidence="2" type="ORF">FEV53_06935</name>
</gene>
<dbReference type="RefSeq" id="WP_142834082.1">
    <property type="nucleotide sequence ID" value="NZ_VFSV01000008.1"/>
</dbReference>
<accession>A0A547Q6T2</accession>
<name>A0A547Q6T2_9RHOB</name>
<reference evidence="2 3" key="1">
    <citation type="submission" date="2019-06" db="EMBL/GenBank/DDBJ databases">
        <title>Paenimaribius caenipelagi gen. nov., sp. nov., isolated from a tidal flat.</title>
        <authorList>
            <person name="Yoon J.-H."/>
        </authorList>
    </citation>
    <scope>NUCLEOTIDE SEQUENCE [LARGE SCALE GENOMIC DNA]</scope>
    <source>
        <strain evidence="2 3">JBTF-M29</strain>
    </source>
</reference>
<dbReference type="InterPro" id="IPR009061">
    <property type="entry name" value="DNA-bd_dom_put_sf"/>
</dbReference>
<proteinExistence type="predicted"/>
<dbReference type="AlphaFoldDB" id="A0A547Q6T2"/>
<organism evidence="2 3">
    <name type="scientific">Palleronia caenipelagi</name>
    <dbReference type="NCBI Taxonomy" id="2489174"/>
    <lineage>
        <taxon>Bacteria</taxon>
        <taxon>Pseudomonadati</taxon>
        <taxon>Pseudomonadota</taxon>
        <taxon>Alphaproteobacteria</taxon>
        <taxon>Rhodobacterales</taxon>
        <taxon>Roseobacteraceae</taxon>
        <taxon>Palleronia</taxon>
    </lineage>
</organism>
<dbReference type="OrthoDB" id="9806994at2"/>
<dbReference type="InterPro" id="IPR000551">
    <property type="entry name" value="MerR-type_HTH_dom"/>
</dbReference>
<dbReference type="Proteomes" id="UP000318590">
    <property type="component" value="Unassembled WGS sequence"/>
</dbReference>
<keyword evidence="3" id="KW-1185">Reference proteome</keyword>
<evidence type="ECO:0000259" key="1">
    <source>
        <dbReference type="Pfam" id="PF13411"/>
    </source>
</evidence>
<dbReference type="GO" id="GO:0003677">
    <property type="term" value="F:DNA binding"/>
    <property type="evidence" value="ECO:0007669"/>
    <property type="project" value="InterPro"/>
</dbReference>
<dbReference type="EMBL" id="VFSV01000008">
    <property type="protein sequence ID" value="TRD22092.1"/>
    <property type="molecule type" value="Genomic_DNA"/>
</dbReference>
<dbReference type="SUPFAM" id="SSF46955">
    <property type="entry name" value="Putative DNA-binding domain"/>
    <property type="match status" value="1"/>
</dbReference>
<dbReference type="GO" id="GO:0006355">
    <property type="term" value="P:regulation of DNA-templated transcription"/>
    <property type="evidence" value="ECO:0007669"/>
    <property type="project" value="InterPro"/>
</dbReference>
<evidence type="ECO:0000313" key="3">
    <source>
        <dbReference type="Proteomes" id="UP000318590"/>
    </source>
</evidence>